<feature type="region of interest" description="Disordered" evidence="1">
    <location>
        <begin position="233"/>
        <end position="262"/>
    </location>
</feature>
<feature type="compositionally biased region" description="Basic and acidic residues" evidence="1">
    <location>
        <begin position="1"/>
        <end position="17"/>
    </location>
</feature>
<feature type="compositionally biased region" description="Basic and acidic residues" evidence="1">
    <location>
        <begin position="31"/>
        <end position="63"/>
    </location>
</feature>
<sequence length="295" mass="32242">RAEKEKKEEIVKEKTSDKTSASGAGTSEIRTVSEKNPESEGRDSEKGKAVESEKQPAAEETIKKAPKKQRTKRKAKKRVPRKLIVSEDEGTASDDEPLVKKMKKSKSAPTATEGMDVDAEANAVNSESLNNVDTILEAQTISSEPNDTTPVNVIQPPSISDLPRIPTPNSNQTTPEIHRGLDICLEGIAMATEITNNKVNEANALKSLLPDIDLTSSQRSSPLQILEQHLEGELPSNPEPETQSFSETIQPTSEPENANTETEIIQEVETTHTLVSQPSSPKILTQFHSCANQRF</sequence>
<reference evidence="2 3" key="1">
    <citation type="journal article" date="2018" name="Front. Plant Sci.">
        <title>Red Clover (Trifolium pratense) and Zigzag Clover (T. medium) - A Picture of Genomic Similarities and Differences.</title>
        <authorList>
            <person name="Dluhosova J."/>
            <person name="Istvanek J."/>
            <person name="Nedelnik J."/>
            <person name="Repkova J."/>
        </authorList>
    </citation>
    <scope>NUCLEOTIDE SEQUENCE [LARGE SCALE GENOMIC DNA]</scope>
    <source>
        <strain evidence="3">cv. 10/8</strain>
        <tissue evidence="2">Leaf</tissue>
    </source>
</reference>
<evidence type="ECO:0000313" key="2">
    <source>
        <dbReference type="EMBL" id="MCH99027.1"/>
    </source>
</evidence>
<evidence type="ECO:0000256" key="1">
    <source>
        <dbReference type="SAM" id="MobiDB-lite"/>
    </source>
</evidence>
<accession>A0A392NGP7</accession>
<protein>
    <submittedName>
        <fullName evidence="2">Uncharacterized protein</fullName>
    </submittedName>
</protein>
<gene>
    <name evidence="2" type="ORF">A2U01_0020038</name>
</gene>
<feature type="non-terminal residue" evidence="2">
    <location>
        <position position="1"/>
    </location>
</feature>
<evidence type="ECO:0000313" key="3">
    <source>
        <dbReference type="Proteomes" id="UP000265520"/>
    </source>
</evidence>
<dbReference type="EMBL" id="LXQA010039168">
    <property type="protein sequence ID" value="MCH99027.1"/>
    <property type="molecule type" value="Genomic_DNA"/>
</dbReference>
<comment type="caution">
    <text evidence="2">The sequence shown here is derived from an EMBL/GenBank/DDBJ whole genome shotgun (WGS) entry which is preliminary data.</text>
</comment>
<feature type="compositionally biased region" description="Polar residues" evidence="1">
    <location>
        <begin position="239"/>
        <end position="259"/>
    </location>
</feature>
<dbReference type="Proteomes" id="UP000265520">
    <property type="component" value="Unassembled WGS sequence"/>
</dbReference>
<dbReference type="AlphaFoldDB" id="A0A392NGP7"/>
<keyword evidence="3" id="KW-1185">Reference proteome</keyword>
<organism evidence="2 3">
    <name type="scientific">Trifolium medium</name>
    <dbReference type="NCBI Taxonomy" id="97028"/>
    <lineage>
        <taxon>Eukaryota</taxon>
        <taxon>Viridiplantae</taxon>
        <taxon>Streptophyta</taxon>
        <taxon>Embryophyta</taxon>
        <taxon>Tracheophyta</taxon>
        <taxon>Spermatophyta</taxon>
        <taxon>Magnoliopsida</taxon>
        <taxon>eudicotyledons</taxon>
        <taxon>Gunneridae</taxon>
        <taxon>Pentapetalae</taxon>
        <taxon>rosids</taxon>
        <taxon>fabids</taxon>
        <taxon>Fabales</taxon>
        <taxon>Fabaceae</taxon>
        <taxon>Papilionoideae</taxon>
        <taxon>50 kb inversion clade</taxon>
        <taxon>NPAAA clade</taxon>
        <taxon>Hologalegina</taxon>
        <taxon>IRL clade</taxon>
        <taxon>Trifolieae</taxon>
        <taxon>Trifolium</taxon>
    </lineage>
</organism>
<feature type="compositionally biased region" description="Acidic residues" evidence="1">
    <location>
        <begin position="86"/>
        <end position="96"/>
    </location>
</feature>
<name>A0A392NGP7_9FABA</name>
<feature type="region of interest" description="Disordered" evidence="1">
    <location>
        <begin position="1"/>
        <end position="118"/>
    </location>
</feature>
<feature type="compositionally biased region" description="Polar residues" evidence="1">
    <location>
        <begin position="18"/>
        <end position="30"/>
    </location>
</feature>
<proteinExistence type="predicted"/>
<feature type="compositionally biased region" description="Basic residues" evidence="1">
    <location>
        <begin position="64"/>
        <end position="81"/>
    </location>
</feature>